<dbReference type="OrthoDB" id="3468019at2759"/>
<comment type="caution">
    <text evidence="1">The sequence shown here is derived from an EMBL/GenBank/DDBJ whole genome shotgun (WGS) entry which is preliminary data.</text>
</comment>
<accession>A0A9P4TVW2</accession>
<evidence type="ECO:0000313" key="1">
    <source>
        <dbReference type="EMBL" id="KAF2428614.1"/>
    </source>
</evidence>
<protein>
    <recommendedName>
        <fullName evidence="3">SnoaL-like domain-containing protein</fullName>
    </recommendedName>
</protein>
<proteinExistence type="predicted"/>
<evidence type="ECO:0008006" key="3">
    <source>
        <dbReference type="Google" id="ProtNLM"/>
    </source>
</evidence>
<dbReference type="AlphaFoldDB" id="A0A9P4TVW2"/>
<dbReference type="EMBL" id="MU007054">
    <property type="protein sequence ID" value="KAF2428614.1"/>
    <property type="molecule type" value="Genomic_DNA"/>
</dbReference>
<gene>
    <name evidence="1" type="ORF">EJ08DRAFT_321674</name>
</gene>
<name>A0A9P4TVW2_9PEZI</name>
<reference evidence="1" key="1">
    <citation type="journal article" date="2020" name="Stud. Mycol.">
        <title>101 Dothideomycetes genomes: a test case for predicting lifestyles and emergence of pathogens.</title>
        <authorList>
            <person name="Haridas S."/>
            <person name="Albert R."/>
            <person name="Binder M."/>
            <person name="Bloem J."/>
            <person name="Labutti K."/>
            <person name="Salamov A."/>
            <person name="Andreopoulos B."/>
            <person name="Baker S."/>
            <person name="Barry K."/>
            <person name="Bills G."/>
            <person name="Bluhm B."/>
            <person name="Cannon C."/>
            <person name="Castanera R."/>
            <person name="Culley D."/>
            <person name="Daum C."/>
            <person name="Ezra D."/>
            <person name="Gonzalez J."/>
            <person name="Henrissat B."/>
            <person name="Kuo A."/>
            <person name="Liang C."/>
            <person name="Lipzen A."/>
            <person name="Lutzoni F."/>
            <person name="Magnuson J."/>
            <person name="Mondo S."/>
            <person name="Nolan M."/>
            <person name="Ohm R."/>
            <person name="Pangilinan J."/>
            <person name="Park H.-J."/>
            <person name="Ramirez L."/>
            <person name="Alfaro M."/>
            <person name="Sun H."/>
            <person name="Tritt A."/>
            <person name="Yoshinaga Y."/>
            <person name="Zwiers L.-H."/>
            <person name="Turgeon B."/>
            <person name="Goodwin S."/>
            <person name="Spatafora J."/>
            <person name="Crous P."/>
            <person name="Grigoriev I."/>
        </authorList>
    </citation>
    <scope>NUCLEOTIDE SEQUENCE</scope>
    <source>
        <strain evidence="1">CBS 130266</strain>
    </source>
</reference>
<organism evidence="1 2">
    <name type="scientific">Tothia fuscella</name>
    <dbReference type="NCBI Taxonomy" id="1048955"/>
    <lineage>
        <taxon>Eukaryota</taxon>
        <taxon>Fungi</taxon>
        <taxon>Dikarya</taxon>
        <taxon>Ascomycota</taxon>
        <taxon>Pezizomycotina</taxon>
        <taxon>Dothideomycetes</taxon>
        <taxon>Pleosporomycetidae</taxon>
        <taxon>Venturiales</taxon>
        <taxon>Cylindrosympodiaceae</taxon>
        <taxon>Tothia</taxon>
    </lineage>
</organism>
<evidence type="ECO:0000313" key="2">
    <source>
        <dbReference type="Proteomes" id="UP000800235"/>
    </source>
</evidence>
<sequence length="158" mass="17867">MADIWPSSPITVSDQVKQAITRFFQIGDSSDPGSGKLFADELFTKDGIFKTHKTLVFRGYEEIAAARESKNPITESREHELVQVFAANSPATDLAVFGHFKITLKERTVIQFDFTARFIVAPERGEEVKFEFVEVRTDGTEYKHIFDEVSQKLASEKS</sequence>
<dbReference type="Proteomes" id="UP000800235">
    <property type="component" value="Unassembled WGS sequence"/>
</dbReference>
<keyword evidence="2" id="KW-1185">Reference proteome</keyword>